<organism evidence="8 9">
    <name type="scientific">Cystobacter ferrugineus</name>
    <dbReference type="NCBI Taxonomy" id="83449"/>
    <lineage>
        <taxon>Bacteria</taxon>
        <taxon>Pseudomonadati</taxon>
        <taxon>Myxococcota</taxon>
        <taxon>Myxococcia</taxon>
        <taxon>Myxococcales</taxon>
        <taxon>Cystobacterineae</taxon>
        <taxon>Archangiaceae</taxon>
        <taxon>Cystobacter</taxon>
    </lineage>
</organism>
<evidence type="ECO:0000313" key="9">
    <source>
        <dbReference type="Proteomes" id="UP000182229"/>
    </source>
</evidence>
<comment type="similarity">
    <text evidence="2">Belongs to the Rht family.</text>
</comment>
<dbReference type="InterPro" id="IPR001123">
    <property type="entry name" value="LeuE-type"/>
</dbReference>
<feature type="transmembrane region" description="Helical" evidence="7">
    <location>
        <begin position="156"/>
        <end position="177"/>
    </location>
</feature>
<dbReference type="OrthoDB" id="9804822at2"/>
<dbReference type="RefSeq" id="WP_071904556.1">
    <property type="nucleotide sequence ID" value="NZ_MPIN01000019.1"/>
</dbReference>
<dbReference type="PIRSF" id="PIRSF006324">
    <property type="entry name" value="LeuE"/>
    <property type="match status" value="1"/>
</dbReference>
<evidence type="ECO:0000256" key="2">
    <source>
        <dbReference type="ARBA" id="ARBA00007928"/>
    </source>
</evidence>
<evidence type="ECO:0000256" key="3">
    <source>
        <dbReference type="ARBA" id="ARBA00022475"/>
    </source>
</evidence>
<dbReference type="PANTHER" id="PTHR30086">
    <property type="entry name" value="ARGININE EXPORTER PROTEIN ARGO"/>
    <property type="match status" value="1"/>
</dbReference>
<dbReference type="EMBL" id="MPIN01000019">
    <property type="protein sequence ID" value="OJH34446.1"/>
    <property type="molecule type" value="Genomic_DNA"/>
</dbReference>
<comment type="subcellular location">
    <subcellularLocation>
        <location evidence="1">Cell membrane</location>
        <topology evidence="1">Multi-pass membrane protein</topology>
    </subcellularLocation>
</comment>
<feature type="transmembrane region" description="Helical" evidence="7">
    <location>
        <begin position="40"/>
        <end position="64"/>
    </location>
</feature>
<evidence type="ECO:0000313" key="8">
    <source>
        <dbReference type="EMBL" id="OJH34446.1"/>
    </source>
</evidence>
<dbReference type="STRING" id="83449.BON30_43795"/>
<feature type="transmembrane region" description="Helical" evidence="7">
    <location>
        <begin position="189"/>
        <end position="210"/>
    </location>
</feature>
<name>A0A1L9AWT1_9BACT</name>
<evidence type="ECO:0000256" key="6">
    <source>
        <dbReference type="ARBA" id="ARBA00023136"/>
    </source>
</evidence>
<dbReference type="Proteomes" id="UP000182229">
    <property type="component" value="Unassembled WGS sequence"/>
</dbReference>
<gene>
    <name evidence="8" type="ORF">BON30_43795</name>
</gene>
<keyword evidence="4 7" id="KW-0812">Transmembrane</keyword>
<dbReference type="GO" id="GO:0042970">
    <property type="term" value="F:homoserine transmembrane transporter activity"/>
    <property type="evidence" value="ECO:0007669"/>
    <property type="project" value="TreeGrafter"/>
</dbReference>
<reference evidence="8 9" key="2">
    <citation type="submission" date="2016-12" db="EMBL/GenBank/DDBJ databases">
        <title>Draft Genome Sequence of Cystobacter ferrugineus Strain Cbfe23.</title>
        <authorList>
            <person name="Akbar S."/>
            <person name="Dowd S.E."/>
            <person name="Stevens D.C."/>
        </authorList>
    </citation>
    <scope>NUCLEOTIDE SEQUENCE [LARGE SCALE GENOMIC DNA]</scope>
    <source>
        <strain evidence="8 9">Cbfe23</strain>
    </source>
</reference>
<feature type="transmembrane region" description="Helical" evidence="7">
    <location>
        <begin position="70"/>
        <end position="88"/>
    </location>
</feature>
<reference evidence="9" key="1">
    <citation type="submission" date="2016-11" db="EMBL/GenBank/DDBJ databases">
        <authorList>
            <person name="Shukria A."/>
            <person name="Stevens D.C."/>
        </authorList>
    </citation>
    <scope>NUCLEOTIDE SEQUENCE [LARGE SCALE GENOMIC DNA]</scope>
    <source>
        <strain evidence="9">Cbfe23</strain>
    </source>
</reference>
<feature type="transmembrane region" description="Helical" evidence="7">
    <location>
        <begin position="6"/>
        <end position="28"/>
    </location>
</feature>
<accession>A0A1L9AWT1</accession>
<evidence type="ECO:0000256" key="4">
    <source>
        <dbReference type="ARBA" id="ARBA00022692"/>
    </source>
</evidence>
<sequence>MALSVWFTFFAASWAISLSPGAGAVAAMSAGLDHGFRRGYFVTFGLVLGIVTQVLVVAMGLGALIAASTLAFSVVKWAGVAYLVWLGVRQWRASALPLVAAADAGPAGGRGVVPRRQLVLKGWIVNALNPKGTVFILAVVPQFVALSEPLGPQYLAIGATIGFTDLVVMGGYTLLASRALRLLRSPRHLSVLNKTFGTLFILAGVLLASFQRTQR</sequence>
<dbReference type="Pfam" id="PF01810">
    <property type="entry name" value="LysE"/>
    <property type="match status" value="1"/>
</dbReference>
<keyword evidence="9" id="KW-1185">Reference proteome</keyword>
<keyword evidence="5 7" id="KW-1133">Transmembrane helix</keyword>
<dbReference type="PANTHER" id="PTHR30086:SF14">
    <property type="entry name" value="HOMOSERINE_HOMOSERINE LACTONE EFFLUX PROTEIN"/>
    <property type="match status" value="1"/>
</dbReference>
<keyword evidence="3" id="KW-1003">Cell membrane</keyword>
<keyword evidence="6 7" id="KW-0472">Membrane</keyword>
<dbReference type="GO" id="GO:0005886">
    <property type="term" value="C:plasma membrane"/>
    <property type="evidence" value="ECO:0007669"/>
    <property type="project" value="UniProtKB-SubCell"/>
</dbReference>
<proteinExistence type="inferred from homology"/>
<comment type="caution">
    <text evidence="8">The sequence shown here is derived from an EMBL/GenBank/DDBJ whole genome shotgun (WGS) entry which is preliminary data.</text>
</comment>
<dbReference type="AlphaFoldDB" id="A0A1L9AWT1"/>
<evidence type="ECO:0000256" key="5">
    <source>
        <dbReference type="ARBA" id="ARBA00022989"/>
    </source>
</evidence>
<feature type="transmembrane region" description="Helical" evidence="7">
    <location>
        <begin position="123"/>
        <end position="144"/>
    </location>
</feature>
<protein>
    <submittedName>
        <fullName evidence="8">Threonine transporter RhtB</fullName>
    </submittedName>
</protein>
<evidence type="ECO:0000256" key="7">
    <source>
        <dbReference type="SAM" id="Phobius"/>
    </source>
</evidence>
<evidence type="ECO:0000256" key="1">
    <source>
        <dbReference type="ARBA" id="ARBA00004651"/>
    </source>
</evidence>